<proteinExistence type="predicted"/>
<name>A0A9W9RIJ5_9EURO</name>
<dbReference type="RefSeq" id="XP_056576238.1">
    <property type="nucleotide sequence ID" value="XM_056727666.1"/>
</dbReference>
<dbReference type="OrthoDB" id="4253248at2759"/>
<organism evidence="1 2">
    <name type="scientific">Penicillium concentricum</name>
    <dbReference type="NCBI Taxonomy" id="293559"/>
    <lineage>
        <taxon>Eukaryota</taxon>
        <taxon>Fungi</taxon>
        <taxon>Dikarya</taxon>
        <taxon>Ascomycota</taxon>
        <taxon>Pezizomycotina</taxon>
        <taxon>Eurotiomycetes</taxon>
        <taxon>Eurotiomycetidae</taxon>
        <taxon>Eurotiales</taxon>
        <taxon>Aspergillaceae</taxon>
        <taxon>Penicillium</taxon>
    </lineage>
</organism>
<comment type="caution">
    <text evidence="1">The sequence shown here is derived from an EMBL/GenBank/DDBJ whole genome shotgun (WGS) entry which is preliminary data.</text>
</comment>
<dbReference type="AlphaFoldDB" id="A0A9W9RIJ5"/>
<gene>
    <name evidence="1" type="ORF">N7517_009943</name>
</gene>
<sequence>MASDDPRDSQPTVFRPTVRDGMIVVRRPANNNDTAIFWAGTYFVLLNGANEAVAMDYPAFLADLEALLQYDPELDEIQFHIPSQYRRVPLAPDLRGTNNIQGLQPEVGIVRTYNQWLIALAAMQNSHLMRESSIECVLRNGLVTSSVRHSVPPVAAAQFFIVRIAGIVSSVPPSDTTVFVSDNYILDAEDWNQEGDDNSVQT</sequence>
<reference evidence="1" key="2">
    <citation type="journal article" date="2023" name="IMA Fungus">
        <title>Comparative genomic study of the Penicillium genus elucidates a diverse pangenome and 15 lateral gene transfer events.</title>
        <authorList>
            <person name="Petersen C."/>
            <person name="Sorensen T."/>
            <person name="Nielsen M.R."/>
            <person name="Sondergaard T.E."/>
            <person name="Sorensen J.L."/>
            <person name="Fitzpatrick D.A."/>
            <person name="Frisvad J.C."/>
            <person name="Nielsen K.L."/>
        </authorList>
    </citation>
    <scope>NUCLEOTIDE SEQUENCE</scope>
    <source>
        <strain evidence="1">IBT 3081</strain>
    </source>
</reference>
<evidence type="ECO:0000313" key="2">
    <source>
        <dbReference type="Proteomes" id="UP001147752"/>
    </source>
</evidence>
<dbReference type="EMBL" id="JAPZBT010000004">
    <property type="protein sequence ID" value="KAJ5360752.1"/>
    <property type="molecule type" value="Genomic_DNA"/>
</dbReference>
<dbReference type="GeneID" id="81466849"/>
<accession>A0A9W9RIJ5</accession>
<protein>
    <submittedName>
        <fullName evidence="1">Uncharacterized protein</fullName>
    </submittedName>
</protein>
<evidence type="ECO:0000313" key="1">
    <source>
        <dbReference type="EMBL" id="KAJ5360752.1"/>
    </source>
</evidence>
<keyword evidence="2" id="KW-1185">Reference proteome</keyword>
<reference evidence="1" key="1">
    <citation type="submission" date="2022-12" db="EMBL/GenBank/DDBJ databases">
        <authorList>
            <person name="Petersen C."/>
        </authorList>
    </citation>
    <scope>NUCLEOTIDE SEQUENCE</scope>
    <source>
        <strain evidence="1">IBT 3081</strain>
    </source>
</reference>
<dbReference type="Proteomes" id="UP001147752">
    <property type="component" value="Unassembled WGS sequence"/>
</dbReference>